<dbReference type="InterPro" id="IPR029021">
    <property type="entry name" value="Prot-tyrosine_phosphatase-like"/>
</dbReference>
<keyword evidence="17" id="KW-0966">Cell projection</keyword>
<dbReference type="GO" id="GO:0004438">
    <property type="term" value="F:phosphatidylinositol-3-phosphate phosphatase activity"/>
    <property type="evidence" value="ECO:0007669"/>
    <property type="project" value="TreeGrafter"/>
</dbReference>
<dbReference type="InterPro" id="IPR003595">
    <property type="entry name" value="Tyr_Pase_cat"/>
</dbReference>
<keyword evidence="10" id="KW-1003">Cell membrane</keyword>
<evidence type="ECO:0000256" key="1">
    <source>
        <dbReference type="ARBA" id="ARBA00001669"/>
    </source>
</evidence>
<evidence type="ECO:0000256" key="10">
    <source>
        <dbReference type="ARBA" id="ARBA00022475"/>
    </source>
</evidence>
<evidence type="ECO:0000256" key="3">
    <source>
        <dbReference type="ARBA" id="ARBA00004204"/>
    </source>
</evidence>
<dbReference type="PROSITE" id="PS00383">
    <property type="entry name" value="TYR_PHOSPHATASE_1"/>
    <property type="match status" value="1"/>
</dbReference>
<dbReference type="Pfam" id="PF06602">
    <property type="entry name" value="Myotub-related"/>
    <property type="match status" value="1"/>
</dbReference>
<evidence type="ECO:0000256" key="11">
    <source>
        <dbReference type="ARBA" id="ARBA00022490"/>
    </source>
</evidence>
<comment type="catalytic activity">
    <reaction evidence="23">
        <text>a 1,2-diacyl-sn-glycero-3-phospho-(1D-myo-inositol-3-phosphate) + H2O = a 1,2-diacyl-sn-glycero-3-phospho-(1D-myo-inositol) + phosphate</text>
        <dbReference type="Rhea" id="RHEA:12316"/>
        <dbReference type="ChEBI" id="CHEBI:15377"/>
        <dbReference type="ChEBI" id="CHEBI:43474"/>
        <dbReference type="ChEBI" id="CHEBI:57880"/>
        <dbReference type="ChEBI" id="CHEBI:58088"/>
    </reaction>
</comment>
<keyword evidence="28" id="KW-1185">Reference proteome</keyword>
<proteinExistence type="inferred from homology"/>
<dbReference type="Gene3D" id="2.30.29.30">
    <property type="entry name" value="Pleckstrin-homology domain (PH domain)/Phosphotyrosine-binding domain (PTB)"/>
    <property type="match status" value="1"/>
</dbReference>
<dbReference type="PROSITE" id="PS51339">
    <property type="entry name" value="PPASE_MYOTUBULARIN"/>
    <property type="match status" value="1"/>
</dbReference>
<evidence type="ECO:0000313" key="29">
    <source>
        <dbReference type="RefSeq" id="XP_032811408.1"/>
    </source>
</evidence>
<comment type="similarity">
    <text evidence="7">Belongs to the protein-tyrosine phosphatase family. Non-receptor class myotubularin subfamily.</text>
</comment>
<evidence type="ECO:0000313" key="28">
    <source>
        <dbReference type="Proteomes" id="UP001318040"/>
    </source>
</evidence>
<keyword evidence="12" id="KW-0967">Endosome</keyword>
<feature type="compositionally biased region" description="Basic and acidic residues" evidence="26">
    <location>
        <begin position="1"/>
        <end position="16"/>
    </location>
</feature>
<evidence type="ECO:0000256" key="6">
    <source>
        <dbReference type="ARBA" id="ARBA00004603"/>
    </source>
</evidence>
<feature type="compositionally biased region" description="Polar residues" evidence="26">
    <location>
        <begin position="712"/>
        <end position="727"/>
    </location>
</feature>
<dbReference type="GO" id="GO:0030175">
    <property type="term" value="C:filopodium"/>
    <property type="evidence" value="ECO:0007669"/>
    <property type="project" value="UniProtKB-SubCell"/>
</dbReference>
<evidence type="ECO:0000256" key="12">
    <source>
        <dbReference type="ARBA" id="ARBA00022753"/>
    </source>
</evidence>
<feature type="binding site" evidence="25">
    <location>
        <begin position="352"/>
        <end position="355"/>
    </location>
    <ligand>
        <name>substrate</name>
    </ligand>
</feature>
<dbReference type="PANTHER" id="PTHR10807">
    <property type="entry name" value="MYOTUBULARIN-RELATED"/>
    <property type="match status" value="1"/>
</dbReference>
<dbReference type="InterPro" id="IPR010569">
    <property type="entry name" value="Myotubularin-like_Pase_dom"/>
</dbReference>
<feature type="domain" description="Myotubularin phosphatase" evidence="27">
    <location>
        <begin position="224"/>
        <end position="602"/>
    </location>
</feature>
<comment type="catalytic activity">
    <reaction evidence="18">
        <text>1,2-dihexadecanoyl-sn-glycero-3-phospho-(1D-myo-inositol-3,5-bisphosphate) + H2O = 1,2-dihexadecanoyl-sn-glycero-3-phospho-(1D-myo-inositol-5-phosphate) + phosphate</text>
        <dbReference type="Rhea" id="RHEA:45636"/>
        <dbReference type="ChEBI" id="CHEBI:15377"/>
        <dbReference type="ChEBI" id="CHEBI:43474"/>
        <dbReference type="ChEBI" id="CHEBI:78994"/>
        <dbReference type="ChEBI" id="CHEBI:84968"/>
    </reaction>
</comment>
<keyword evidence="13" id="KW-0378">Hydrolase</keyword>
<sequence>MEKRSRSDSDAAENAHHSLSAFSSTQSERPHRGSASSGSGESHSSDGKMRPPPRGHVRWHSIATPGLATLTAHSTHIQPFCDGSWGSIIKDMPLLPGESVKAEEPGVTYLCPYAGKLRGTLVITSYRLYFQSKEREEEGLPFTLDVPLGVVNRIEKAGGASSRGEDAYRLEVTCKDLRNLRFAHRQEGHSRRKVFDTLVKFAFPLSHSMRLFAFDYKERFHEDGWKIYDPEKEYQRLVRGMDNPPWKISKLNESYELCDTYPTVLVVPRNATDDDLRRTAAFRSRGRLPVLSWLHPRNLASLTRCSQPQVGVSGKRSREDERYLQLIMMANASQSRRLAIYDARPGVNAIANKAKGGGYETEEAYPFAEFVFLDIHNIHVMRESLRKLKELVFPTVTESRWLSSLEATHWLEHIKAVLSGAIQIAEKLELERTSVLVHCSDGWDRTAQLSALAMLLLDPYYRTLRGFEVLVEKEWVSSGHKFQQRVGHGDKNHADSDRSPIFLQFVDCVWQLTKQFPTAFEFNERFLIMLLDNLYSCLYGTFMGNCEKGRRQERTREKTVSLWSMVNSRQQEFISPLYDREYTRVLTPVHSMRQLQLWVSYYIRWDPIAQLPDPVEELCSNLLAKREELSRKVQQLELRLANRATSPSYNSTARPLRASDPRLYDPHVSNNSRPPHNSSARPERYQPAPGWHHNSVDLGAANNAERPHHRTSPQPRQHPNTNHSNSGLHAERQDYNAAHGMPNAGLNVPRLTTVGCSVFYPEQEMARDGAYTEGESLIQSSRF</sequence>
<dbReference type="GO" id="GO:1902902">
    <property type="term" value="P:negative regulation of autophagosome assembly"/>
    <property type="evidence" value="ECO:0007669"/>
    <property type="project" value="TreeGrafter"/>
</dbReference>
<comment type="catalytic activity">
    <reaction evidence="19">
        <text>1,2-dioctanoyl-sn-glycero-3-phospho-(1D-myo-inositol-3,5-bisphosphate) + H2O = 1,2-dioctanoyl-sn-glycero-3-phospho-(1D-myo-inositol-5-phosphate) + phosphate</text>
        <dbReference type="Rhea" id="RHEA:45632"/>
        <dbReference type="ChEBI" id="CHEBI:15377"/>
        <dbReference type="ChEBI" id="CHEBI:43474"/>
        <dbReference type="ChEBI" id="CHEBI:78911"/>
        <dbReference type="ChEBI" id="CHEBI:85342"/>
    </reaction>
</comment>
<dbReference type="GO" id="GO:0004721">
    <property type="term" value="F:phosphoprotein phosphatase activity"/>
    <property type="evidence" value="ECO:0007669"/>
    <property type="project" value="UniProtKB-KW"/>
</dbReference>
<dbReference type="InterPro" id="IPR030564">
    <property type="entry name" value="Myotubularin"/>
</dbReference>
<dbReference type="GO" id="GO:0005886">
    <property type="term" value="C:plasma membrane"/>
    <property type="evidence" value="ECO:0007669"/>
    <property type="project" value="UniProtKB-SubCell"/>
</dbReference>
<comment type="catalytic activity">
    <reaction evidence="20">
        <text>1,2-dioctanoyl-sn-glycero-3-phospho-(1-D-myo-inositol-3-phosphate) + H2O = 1,2-dioctanoyl-sn-glycero-3-phospho-(1D-myo-inositol) + phosphate</text>
        <dbReference type="Rhea" id="RHEA:42328"/>
        <dbReference type="ChEBI" id="CHEBI:15377"/>
        <dbReference type="ChEBI" id="CHEBI:43474"/>
        <dbReference type="ChEBI" id="CHEBI:65221"/>
        <dbReference type="ChEBI" id="CHEBI:78934"/>
    </reaction>
</comment>
<evidence type="ECO:0000256" key="8">
    <source>
        <dbReference type="ARBA" id="ARBA00012903"/>
    </source>
</evidence>
<dbReference type="SMART" id="SM00568">
    <property type="entry name" value="GRAM"/>
    <property type="match status" value="1"/>
</dbReference>
<dbReference type="Pfam" id="PF02893">
    <property type="entry name" value="GRAM"/>
    <property type="match status" value="1"/>
</dbReference>
<feature type="binding site" evidence="25">
    <location>
        <begin position="439"/>
        <end position="445"/>
    </location>
    <ligand>
        <name>substrate</name>
    </ligand>
</feature>
<dbReference type="AlphaFoldDB" id="A0AAJ7T4Z2"/>
<feature type="compositionally biased region" description="Polar residues" evidence="26">
    <location>
        <begin position="644"/>
        <end position="653"/>
    </location>
</feature>
<dbReference type="SUPFAM" id="SSF52799">
    <property type="entry name" value="(Phosphotyrosine protein) phosphatases II"/>
    <property type="match status" value="1"/>
</dbReference>
<dbReference type="CDD" id="cd13223">
    <property type="entry name" value="PH-GRAM_MTM-like"/>
    <property type="match status" value="1"/>
</dbReference>
<evidence type="ECO:0000256" key="13">
    <source>
        <dbReference type="ARBA" id="ARBA00022801"/>
    </source>
</evidence>
<evidence type="ECO:0000256" key="16">
    <source>
        <dbReference type="ARBA" id="ARBA00023136"/>
    </source>
</evidence>
<feature type="region of interest" description="Disordered" evidence="26">
    <location>
        <begin position="644"/>
        <end position="728"/>
    </location>
</feature>
<keyword evidence="14" id="KW-0904">Protein phosphatase</keyword>
<evidence type="ECO:0000256" key="25">
    <source>
        <dbReference type="PIRSR" id="PIRSR630564-2"/>
    </source>
</evidence>
<dbReference type="GO" id="GO:0030017">
    <property type="term" value="C:sarcomere"/>
    <property type="evidence" value="ECO:0007669"/>
    <property type="project" value="UniProtKB-SubCell"/>
</dbReference>
<accession>A0AAJ7T4Z2</accession>
<evidence type="ECO:0000256" key="23">
    <source>
        <dbReference type="ARBA" id="ARBA00045080"/>
    </source>
</evidence>
<dbReference type="InterPro" id="IPR004182">
    <property type="entry name" value="GRAM"/>
</dbReference>
<evidence type="ECO:0000256" key="24">
    <source>
        <dbReference type="PIRSR" id="PIRSR630564-1"/>
    </source>
</evidence>
<dbReference type="GO" id="GO:0046856">
    <property type="term" value="P:phosphatidylinositol dephosphorylation"/>
    <property type="evidence" value="ECO:0007669"/>
    <property type="project" value="TreeGrafter"/>
</dbReference>
<protein>
    <recommendedName>
        <fullName evidence="9">Myotubularin</fullName>
        <ecNumber evidence="8">3.1.3.95</ecNumber>
    </recommendedName>
    <alternativeName>
        <fullName evidence="22">Phosphatidylinositol-3,5-bisphosphate 3-phosphatase</fullName>
    </alternativeName>
    <alternativeName>
        <fullName evidence="21">Phosphatidylinositol-3-phosphate phosphatase</fullName>
    </alternativeName>
</protein>
<dbReference type="SMART" id="SM00404">
    <property type="entry name" value="PTPc_motif"/>
    <property type="match status" value="1"/>
</dbReference>
<evidence type="ECO:0000256" key="20">
    <source>
        <dbReference type="ARBA" id="ARBA00023732"/>
    </source>
</evidence>
<evidence type="ECO:0000256" key="2">
    <source>
        <dbReference type="ARBA" id="ARBA00004202"/>
    </source>
</evidence>
<evidence type="ECO:0000256" key="17">
    <source>
        <dbReference type="ARBA" id="ARBA00023273"/>
    </source>
</evidence>
<evidence type="ECO:0000256" key="18">
    <source>
        <dbReference type="ARBA" id="ARBA00023672"/>
    </source>
</evidence>
<dbReference type="GO" id="GO:0005770">
    <property type="term" value="C:late endosome"/>
    <property type="evidence" value="ECO:0007669"/>
    <property type="project" value="UniProtKB-SubCell"/>
</dbReference>
<feature type="compositionally biased region" description="Low complexity" evidence="26">
    <location>
        <begin position="33"/>
        <end position="42"/>
    </location>
</feature>
<keyword evidence="11" id="KW-0963">Cytoplasm</keyword>
<evidence type="ECO:0000256" key="14">
    <source>
        <dbReference type="ARBA" id="ARBA00022912"/>
    </source>
</evidence>
<evidence type="ECO:0000256" key="7">
    <source>
        <dbReference type="ARBA" id="ARBA00007471"/>
    </source>
</evidence>
<feature type="binding site" evidence="25">
    <location>
        <begin position="377"/>
        <end position="378"/>
    </location>
    <ligand>
        <name>substrate</name>
    </ligand>
</feature>
<dbReference type="Proteomes" id="UP001318040">
    <property type="component" value="Chromosome 16"/>
</dbReference>
<gene>
    <name evidence="29" type="primary">MTMR2</name>
</gene>
<dbReference type="SUPFAM" id="SSF50729">
    <property type="entry name" value="PH domain-like"/>
    <property type="match status" value="1"/>
</dbReference>
<evidence type="ECO:0000256" key="5">
    <source>
        <dbReference type="ARBA" id="ARBA00004486"/>
    </source>
</evidence>
<dbReference type="InterPro" id="IPR011993">
    <property type="entry name" value="PH-like_dom_sf"/>
</dbReference>
<keyword evidence="16" id="KW-0472">Membrane</keyword>
<evidence type="ECO:0000256" key="15">
    <source>
        <dbReference type="ARBA" id="ARBA00023098"/>
    </source>
</evidence>
<keyword evidence="15" id="KW-0443">Lipid metabolism</keyword>
<dbReference type="EC" id="3.1.3.95" evidence="8"/>
<dbReference type="FunFam" id="2.30.29.30:FF:000038">
    <property type="entry name" value="Myotubularin 1, isoform CRA_a"/>
    <property type="match status" value="1"/>
</dbReference>
<dbReference type="GO" id="GO:0001726">
    <property type="term" value="C:ruffle"/>
    <property type="evidence" value="ECO:0007669"/>
    <property type="project" value="UniProtKB-SubCell"/>
</dbReference>
<evidence type="ECO:0000256" key="19">
    <source>
        <dbReference type="ARBA" id="ARBA00023712"/>
    </source>
</evidence>
<comment type="subcellular location">
    <subcellularLocation>
        <location evidence="2">Cell membrane</location>
        <topology evidence="2">Peripheral membrane protein</topology>
    </subcellularLocation>
    <subcellularLocation>
        <location evidence="5">Cell projection</location>
        <location evidence="5">Filopodium</location>
    </subcellularLocation>
    <subcellularLocation>
        <location evidence="4">Cell projection</location>
        <location evidence="4">Ruffle</location>
    </subcellularLocation>
    <subcellularLocation>
        <location evidence="3">Cytoplasm</location>
        <location evidence="3">Myofibril</location>
        <location evidence="3">Sarcomere</location>
    </subcellularLocation>
    <subcellularLocation>
        <location evidence="6">Late endosome</location>
    </subcellularLocation>
</comment>
<dbReference type="GO" id="GO:0048311">
    <property type="term" value="P:mitochondrion distribution"/>
    <property type="evidence" value="ECO:0007669"/>
    <property type="project" value="TreeGrafter"/>
</dbReference>
<evidence type="ECO:0000259" key="27">
    <source>
        <dbReference type="PROSITE" id="PS51339"/>
    </source>
</evidence>
<evidence type="ECO:0000256" key="21">
    <source>
        <dbReference type="ARBA" id="ARBA00031219"/>
    </source>
</evidence>
<feature type="region of interest" description="Disordered" evidence="26">
    <location>
        <begin position="1"/>
        <end position="59"/>
    </location>
</feature>
<evidence type="ECO:0000256" key="26">
    <source>
        <dbReference type="SAM" id="MobiDB-lite"/>
    </source>
</evidence>
<dbReference type="RefSeq" id="XP_032811408.1">
    <property type="nucleotide sequence ID" value="XM_032955517.1"/>
</dbReference>
<feature type="active site" description="Phosphocysteine intermediate" evidence="24">
    <location>
        <position position="439"/>
    </location>
</feature>
<dbReference type="GO" id="GO:0052629">
    <property type="term" value="F:phosphatidylinositol-3,5-bisphosphate 3-phosphatase activity"/>
    <property type="evidence" value="ECO:0007669"/>
    <property type="project" value="UniProtKB-EC"/>
</dbReference>
<name>A0AAJ7T4Z2_PETMA</name>
<dbReference type="GeneID" id="116942976"/>
<reference evidence="29" key="1">
    <citation type="submission" date="2025-08" db="UniProtKB">
        <authorList>
            <consortium name="RefSeq"/>
        </authorList>
    </citation>
    <scope>IDENTIFICATION</scope>
    <source>
        <tissue evidence="29">Sperm</tissue>
    </source>
</reference>
<feature type="compositionally biased region" description="Polar residues" evidence="26">
    <location>
        <begin position="668"/>
        <end position="680"/>
    </location>
</feature>
<evidence type="ECO:0000256" key="22">
    <source>
        <dbReference type="ARBA" id="ARBA00032571"/>
    </source>
</evidence>
<evidence type="ECO:0000256" key="9">
    <source>
        <dbReference type="ARBA" id="ARBA00016293"/>
    </source>
</evidence>
<dbReference type="InterPro" id="IPR016130">
    <property type="entry name" value="Tyr_Pase_AS"/>
</dbReference>
<comment type="catalytic activity">
    <reaction evidence="1">
        <text>a 1,2-diacyl-sn-glycero-3-phospho-(1D-myo-inositol-3,5-bisphosphate) + H2O = a 1,2-diacyl-sn-glycero-3-phospho-(1D-myo-inositol-5-phosphate) + phosphate</text>
        <dbReference type="Rhea" id="RHEA:39019"/>
        <dbReference type="ChEBI" id="CHEBI:15377"/>
        <dbReference type="ChEBI" id="CHEBI:43474"/>
        <dbReference type="ChEBI" id="CHEBI:57795"/>
        <dbReference type="ChEBI" id="CHEBI:57923"/>
        <dbReference type="EC" id="3.1.3.95"/>
    </reaction>
</comment>
<dbReference type="GO" id="GO:0046716">
    <property type="term" value="P:muscle cell cellular homeostasis"/>
    <property type="evidence" value="ECO:0007669"/>
    <property type="project" value="TreeGrafter"/>
</dbReference>
<evidence type="ECO:0000256" key="4">
    <source>
        <dbReference type="ARBA" id="ARBA00004466"/>
    </source>
</evidence>
<dbReference type="PANTHER" id="PTHR10807:SF69">
    <property type="entry name" value="MYOTUBULARIN"/>
    <property type="match status" value="1"/>
</dbReference>
<dbReference type="KEGG" id="pmrn:116942976"/>
<dbReference type="CTD" id="8898"/>
<organism evidence="28 29">
    <name type="scientific">Petromyzon marinus</name>
    <name type="common">Sea lamprey</name>
    <dbReference type="NCBI Taxonomy" id="7757"/>
    <lineage>
        <taxon>Eukaryota</taxon>
        <taxon>Metazoa</taxon>
        <taxon>Chordata</taxon>
        <taxon>Craniata</taxon>
        <taxon>Vertebrata</taxon>
        <taxon>Cyclostomata</taxon>
        <taxon>Hyperoartia</taxon>
        <taxon>Petromyzontiformes</taxon>
        <taxon>Petromyzontidae</taxon>
        <taxon>Petromyzon</taxon>
    </lineage>
</organism>